<dbReference type="InterPro" id="IPR011051">
    <property type="entry name" value="RmlC_Cupin_sf"/>
</dbReference>
<reference evidence="1 2" key="1">
    <citation type="submission" date="2013-08" db="EMBL/GenBank/DDBJ databases">
        <authorList>
            <person name="Weinstock G."/>
            <person name="Sodergren E."/>
            <person name="Wylie T."/>
            <person name="Fulton L."/>
            <person name="Fulton R."/>
            <person name="Fronick C."/>
            <person name="O'Laughlin M."/>
            <person name="Godfrey J."/>
            <person name="Miner T."/>
            <person name="Herter B."/>
            <person name="Appelbaum E."/>
            <person name="Cordes M."/>
            <person name="Lek S."/>
            <person name="Wollam A."/>
            <person name="Pepin K.H."/>
            <person name="Palsikar V.B."/>
            <person name="Mitreva M."/>
            <person name="Wilson R.K."/>
        </authorList>
    </citation>
    <scope>NUCLEOTIDE SEQUENCE [LARGE SCALE GENOMIC DNA]</scope>
    <source>
        <strain evidence="1 2">ATCC 14665</strain>
    </source>
</reference>
<dbReference type="InterPro" id="IPR014710">
    <property type="entry name" value="RmlC-like_jellyroll"/>
</dbReference>
<dbReference type="Gene3D" id="2.60.120.10">
    <property type="entry name" value="Jelly Rolls"/>
    <property type="match status" value="1"/>
</dbReference>
<gene>
    <name evidence="1" type="ORF">N136_03249</name>
</gene>
<dbReference type="HOGENOM" id="CLU_190309_0_0_11"/>
<feature type="non-terminal residue" evidence="1">
    <location>
        <position position="1"/>
    </location>
</feature>
<evidence type="ECO:0000313" key="2">
    <source>
        <dbReference type="Proteomes" id="UP000016605"/>
    </source>
</evidence>
<dbReference type="AlphaFoldDB" id="U2T6S5"/>
<accession>U2T6S5</accession>
<organism evidence="1 2">
    <name type="scientific">Leifsonia aquatica ATCC 14665</name>
    <dbReference type="NCBI Taxonomy" id="1358026"/>
    <lineage>
        <taxon>Bacteria</taxon>
        <taxon>Bacillati</taxon>
        <taxon>Actinomycetota</taxon>
        <taxon>Actinomycetes</taxon>
        <taxon>Micrococcales</taxon>
        <taxon>Microbacteriaceae</taxon>
        <taxon>Leifsonia</taxon>
    </lineage>
</organism>
<comment type="caution">
    <text evidence="1">The sequence shown here is derived from an EMBL/GenBank/DDBJ whole genome shotgun (WGS) entry which is preliminary data.</text>
</comment>
<dbReference type="PATRIC" id="fig|1358026.3.peg.2744"/>
<dbReference type="Proteomes" id="UP000016605">
    <property type="component" value="Unassembled WGS sequence"/>
</dbReference>
<protein>
    <recommendedName>
        <fullName evidence="3">Cupin domain protein</fullName>
    </recommendedName>
</protein>
<evidence type="ECO:0000313" key="1">
    <source>
        <dbReference type="EMBL" id="ERK70412.1"/>
    </source>
</evidence>
<dbReference type="SUPFAM" id="SSF51182">
    <property type="entry name" value="RmlC-like cupins"/>
    <property type="match status" value="1"/>
</dbReference>
<evidence type="ECO:0008006" key="3">
    <source>
        <dbReference type="Google" id="ProtNLM"/>
    </source>
</evidence>
<proteinExistence type="predicted"/>
<name>U2T6S5_LEIAQ</name>
<sequence>ALVGAVPARTDAQLWTWALAAGERYDAEPDPAGWHEIVFVTAGRLRIEREDGVSELGVGEHAIYSSAQRYSYAAVGAETARFVRLVVS</sequence>
<dbReference type="EMBL" id="AWVQ01000453">
    <property type="protein sequence ID" value="ERK70412.1"/>
    <property type="molecule type" value="Genomic_DNA"/>
</dbReference>